<dbReference type="Proteomes" id="UP000463224">
    <property type="component" value="Unassembled WGS sequence"/>
</dbReference>
<sequence>MKRTLSIGAIAMGLTAATPALAEDVAVLTPYLSSVATNEMVETFKTDAENKGWTVNVVDTRGDFQQLASRVEDVTNAGVDAIVLVSVDPNQIGDQIKAASDGKIPVFILDGALAEGVTANITTDNFALGTILSDYLFEAIGNKGNIVKFFHSAHPGVRQRELALDEALEKNGDVTVIAEHYVQVPGPIDNARQAMETFLRQHGDKIDGVWAAWDEPAIGALLAVQSDMPTSKMAIAGIDGNPQAIDLIGQCTNLVATVRQDFPAIARTAVAEIEKVMAGEAPSNPEIFVDAMVVDRKSLDATCDG</sequence>
<evidence type="ECO:0000256" key="2">
    <source>
        <dbReference type="ARBA" id="ARBA00007639"/>
    </source>
</evidence>
<dbReference type="SUPFAM" id="SSF53822">
    <property type="entry name" value="Periplasmic binding protein-like I"/>
    <property type="match status" value="1"/>
</dbReference>
<evidence type="ECO:0000313" key="7">
    <source>
        <dbReference type="Proteomes" id="UP000463224"/>
    </source>
</evidence>
<dbReference type="AlphaFoldDB" id="A0A844QHG9"/>
<reference evidence="6 7" key="1">
    <citation type="submission" date="2019-12" db="EMBL/GenBank/DDBJ databases">
        <title>Nitratireductor arenosus sp. nov., Isolated from sea sand, Jeju island, South Korea.</title>
        <authorList>
            <person name="Kim W."/>
        </authorList>
    </citation>
    <scope>NUCLEOTIDE SEQUENCE [LARGE SCALE GENOMIC DNA]</scope>
    <source>
        <strain evidence="6 7">CAU 1489</strain>
    </source>
</reference>
<evidence type="ECO:0000256" key="3">
    <source>
        <dbReference type="ARBA" id="ARBA00022729"/>
    </source>
</evidence>
<dbReference type="GO" id="GO:0030313">
    <property type="term" value="C:cell envelope"/>
    <property type="evidence" value="ECO:0007669"/>
    <property type="project" value="UniProtKB-SubCell"/>
</dbReference>
<feature type="chain" id="PRO_5032445635" evidence="4">
    <location>
        <begin position="23"/>
        <end position="305"/>
    </location>
</feature>
<proteinExistence type="inferred from homology"/>
<protein>
    <submittedName>
        <fullName evidence="6">Substrate-binding domain-containing protein</fullName>
    </submittedName>
</protein>
<evidence type="ECO:0000313" key="6">
    <source>
        <dbReference type="EMBL" id="MVA97420.1"/>
    </source>
</evidence>
<gene>
    <name evidence="6" type="ORF">GN330_09180</name>
</gene>
<dbReference type="PANTHER" id="PTHR46847">
    <property type="entry name" value="D-ALLOSE-BINDING PERIPLASMIC PROTEIN-RELATED"/>
    <property type="match status" value="1"/>
</dbReference>
<accession>A0A844QHG9</accession>
<keyword evidence="7" id="KW-1185">Reference proteome</keyword>
<comment type="subcellular location">
    <subcellularLocation>
        <location evidence="1">Cell envelope</location>
    </subcellularLocation>
</comment>
<evidence type="ECO:0000256" key="1">
    <source>
        <dbReference type="ARBA" id="ARBA00004196"/>
    </source>
</evidence>
<dbReference type="Pfam" id="PF13407">
    <property type="entry name" value="Peripla_BP_4"/>
    <property type="match status" value="1"/>
</dbReference>
<evidence type="ECO:0000256" key="4">
    <source>
        <dbReference type="SAM" id="SignalP"/>
    </source>
</evidence>
<organism evidence="6 7">
    <name type="scientific">Nitratireductor arenosus</name>
    <dbReference type="NCBI Taxonomy" id="2682096"/>
    <lineage>
        <taxon>Bacteria</taxon>
        <taxon>Pseudomonadati</taxon>
        <taxon>Pseudomonadota</taxon>
        <taxon>Alphaproteobacteria</taxon>
        <taxon>Hyphomicrobiales</taxon>
        <taxon>Phyllobacteriaceae</taxon>
        <taxon>Nitratireductor</taxon>
    </lineage>
</organism>
<feature type="domain" description="Periplasmic binding protein" evidence="5">
    <location>
        <begin position="25"/>
        <end position="280"/>
    </location>
</feature>
<dbReference type="InterPro" id="IPR025997">
    <property type="entry name" value="SBP_2_dom"/>
</dbReference>
<keyword evidence="3 4" id="KW-0732">Signal</keyword>
<comment type="caution">
    <text evidence="6">The sequence shown here is derived from an EMBL/GenBank/DDBJ whole genome shotgun (WGS) entry which is preliminary data.</text>
</comment>
<dbReference type="PANTHER" id="PTHR46847:SF1">
    <property type="entry name" value="D-ALLOSE-BINDING PERIPLASMIC PROTEIN-RELATED"/>
    <property type="match status" value="1"/>
</dbReference>
<dbReference type="InterPro" id="IPR028082">
    <property type="entry name" value="Peripla_BP_I"/>
</dbReference>
<evidence type="ECO:0000259" key="5">
    <source>
        <dbReference type="Pfam" id="PF13407"/>
    </source>
</evidence>
<dbReference type="CDD" id="cd01536">
    <property type="entry name" value="PBP1_ABC_sugar_binding-like"/>
    <property type="match status" value="1"/>
</dbReference>
<dbReference type="EMBL" id="WPHG01000002">
    <property type="protein sequence ID" value="MVA97420.1"/>
    <property type="molecule type" value="Genomic_DNA"/>
</dbReference>
<name>A0A844QHG9_9HYPH</name>
<dbReference type="RefSeq" id="WP_156712380.1">
    <property type="nucleotide sequence ID" value="NZ_WPHG01000002.1"/>
</dbReference>
<comment type="similarity">
    <text evidence="2">Belongs to the bacterial solute-binding protein 2 family.</text>
</comment>
<feature type="signal peptide" evidence="4">
    <location>
        <begin position="1"/>
        <end position="22"/>
    </location>
</feature>
<dbReference type="GO" id="GO:0030246">
    <property type="term" value="F:carbohydrate binding"/>
    <property type="evidence" value="ECO:0007669"/>
    <property type="project" value="UniProtKB-ARBA"/>
</dbReference>
<dbReference type="Gene3D" id="3.40.50.2300">
    <property type="match status" value="2"/>
</dbReference>